<organism evidence="3 4">
    <name type="scientific">Methanothermococcus okinawensis (strain DSM 14208 / JCM 11175 / IH1)</name>
    <dbReference type="NCBI Taxonomy" id="647113"/>
    <lineage>
        <taxon>Archaea</taxon>
        <taxon>Methanobacteriati</taxon>
        <taxon>Methanobacteriota</taxon>
        <taxon>Methanomada group</taxon>
        <taxon>Methanococci</taxon>
        <taxon>Methanococcales</taxon>
        <taxon>Methanococcaceae</taxon>
        <taxon>Methanothermococcus</taxon>
    </lineage>
</organism>
<name>F8AKP6_METOI</name>
<evidence type="ECO:0000256" key="2">
    <source>
        <dbReference type="SAM" id="Phobius"/>
    </source>
</evidence>
<dbReference type="OrthoDB" id="60411at2157"/>
<evidence type="ECO:0000313" key="3">
    <source>
        <dbReference type="EMBL" id="AEH06379.1"/>
    </source>
</evidence>
<dbReference type="Proteomes" id="UP000009296">
    <property type="component" value="Chromosome"/>
</dbReference>
<keyword evidence="2" id="KW-0812">Transmembrane</keyword>
<proteinExistence type="predicted"/>
<reference evidence="3" key="1">
    <citation type="submission" date="2011-05" db="EMBL/GenBank/DDBJ databases">
        <title>Complete sequence of chromosome of Methanothermococcus okinawensis IH1.</title>
        <authorList>
            <consortium name="US DOE Joint Genome Institute"/>
            <person name="Lucas S."/>
            <person name="Han J."/>
            <person name="Lapidus A."/>
            <person name="Cheng J.-F."/>
            <person name="Goodwin L."/>
            <person name="Pitluck S."/>
            <person name="Peters L."/>
            <person name="Mikhailova N."/>
            <person name="Held B."/>
            <person name="Han C."/>
            <person name="Tapia R."/>
            <person name="Land M."/>
            <person name="Hauser L."/>
            <person name="Kyrpides N."/>
            <person name="Ivanova N."/>
            <person name="Pagani I."/>
            <person name="Sieprawska-Lupa M."/>
            <person name="Takai K."/>
            <person name="Miyazaki J."/>
            <person name="Whitman W."/>
            <person name="Woyke T."/>
        </authorList>
    </citation>
    <scope>NUCLEOTIDE SEQUENCE</scope>
    <source>
        <strain evidence="3">IH1</strain>
    </source>
</reference>
<dbReference type="STRING" id="647113.Metok_0392"/>
<keyword evidence="2" id="KW-0472">Membrane</keyword>
<evidence type="ECO:0008006" key="5">
    <source>
        <dbReference type="Google" id="ProtNLM"/>
    </source>
</evidence>
<protein>
    <recommendedName>
        <fullName evidence="5">Roadblock/LC7 family protein</fullName>
    </recommendedName>
</protein>
<dbReference type="AlphaFoldDB" id="F8AKP6"/>
<dbReference type="RefSeq" id="WP_013866565.1">
    <property type="nucleotide sequence ID" value="NC_015636.1"/>
</dbReference>
<dbReference type="EMBL" id="CP002792">
    <property type="protein sequence ID" value="AEH06379.1"/>
    <property type="molecule type" value="Genomic_DNA"/>
</dbReference>
<keyword evidence="4" id="KW-1185">Reference proteome</keyword>
<keyword evidence="2" id="KW-1133">Transmembrane helix</keyword>
<gene>
    <name evidence="3" type="ordered locus">Metok_0392</name>
</gene>
<dbReference type="eggNOG" id="arCOG03412">
    <property type="taxonomic scope" value="Archaea"/>
</dbReference>
<dbReference type="HOGENOM" id="CLU_122697_0_0_2"/>
<feature type="transmembrane region" description="Helical" evidence="2">
    <location>
        <begin position="6"/>
        <end position="25"/>
    </location>
</feature>
<keyword evidence="1" id="KW-0175">Coiled coil</keyword>
<evidence type="ECO:0000313" key="4">
    <source>
        <dbReference type="Proteomes" id="UP000009296"/>
    </source>
</evidence>
<dbReference type="KEGG" id="mok:Metok_0392"/>
<accession>F8AKP6</accession>
<evidence type="ECO:0000256" key="1">
    <source>
        <dbReference type="SAM" id="Coils"/>
    </source>
</evidence>
<feature type="coiled-coil region" evidence="1">
    <location>
        <begin position="23"/>
        <end position="50"/>
    </location>
</feature>
<sequence length="176" mass="20197">MELIYIFIVALILGFTTTFLVWELNKVEKYKQESKQKEELENEIINGLLELKKHTVDFNNKKLSDKYDLMEIAFENNVSDITIANEEGLPIISTLKDPDEDSAQYSALFQNIDKSLNSNLLKVAIKCEDGHRYIIPIVKNNVKLYIVVSSNGEIDSVSERKLVKDILNVLDNYIPN</sequence>
<dbReference type="GeneID" id="10772515"/>